<evidence type="ECO:0008006" key="5">
    <source>
        <dbReference type="Google" id="ProtNLM"/>
    </source>
</evidence>
<keyword evidence="1" id="KW-1133">Transmembrane helix</keyword>
<evidence type="ECO:0000313" key="3">
    <source>
        <dbReference type="Proteomes" id="UP000050791"/>
    </source>
</evidence>
<reference evidence="4" key="1">
    <citation type="submission" date="2023-11" db="UniProtKB">
        <authorList>
            <consortium name="WormBaseParasite"/>
        </authorList>
    </citation>
    <scope>IDENTIFICATION</scope>
</reference>
<sequence>MLSGYGTLALLVYMVALLISLAVGEAISVGRSVYCFSFSTGFLIVSCSSYIIPSFANFPAVVLRSPTYFRLPALMFFTSLNKAKTTIEAEYEFIIFCGLASAAYNHICSKSWH</sequence>
<name>A0AA85B7R2_9TREM</name>
<evidence type="ECO:0000256" key="1">
    <source>
        <dbReference type="SAM" id="Phobius"/>
    </source>
</evidence>
<protein>
    <recommendedName>
        <fullName evidence="5">ABC2_membrane domain-containing protein</fullName>
    </recommendedName>
</protein>
<evidence type="ECO:0000256" key="2">
    <source>
        <dbReference type="SAM" id="SignalP"/>
    </source>
</evidence>
<keyword evidence="1" id="KW-0472">Membrane</keyword>
<feature type="chain" id="PRO_5041736926" description="ABC2_membrane domain-containing protein" evidence="2">
    <location>
        <begin position="27"/>
        <end position="113"/>
    </location>
</feature>
<dbReference type="AlphaFoldDB" id="A0AA85B7R2"/>
<evidence type="ECO:0000313" key="4">
    <source>
        <dbReference type="WBParaSite" id="SMTH1_36100.1"/>
    </source>
</evidence>
<dbReference type="Proteomes" id="UP000050791">
    <property type="component" value="Unassembled WGS sequence"/>
</dbReference>
<accession>A0AA85B7R2</accession>
<keyword evidence="2" id="KW-0732">Signal</keyword>
<proteinExistence type="predicted"/>
<organism evidence="3 4">
    <name type="scientific">Schistosoma mattheei</name>
    <dbReference type="NCBI Taxonomy" id="31246"/>
    <lineage>
        <taxon>Eukaryota</taxon>
        <taxon>Metazoa</taxon>
        <taxon>Spiralia</taxon>
        <taxon>Lophotrochozoa</taxon>
        <taxon>Platyhelminthes</taxon>
        <taxon>Trematoda</taxon>
        <taxon>Digenea</taxon>
        <taxon>Strigeidida</taxon>
        <taxon>Schistosomatoidea</taxon>
        <taxon>Schistosomatidae</taxon>
        <taxon>Schistosoma</taxon>
    </lineage>
</organism>
<feature type="signal peptide" evidence="2">
    <location>
        <begin position="1"/>
        <end position="26"/>
    </location>
</feature>
<feature type="transmembrane region" description="Helical" evidence="1">
    <location>
        <begin position="40"/>
        <end position="63"/>
    </location>
</feature>
<dbReference type="WBParaSite" id="SMTH1_36100.1">
    <property type="protein sequence ID" value="SMTH1_36100.1"/>
    <property type="gene ID" value="SMTH1_36100"/>
</dbReference>
<keyword evidence="1" id="KW-0812">Transmembrane</keyword>